<evidence type="ECO:0000259" key="5">
    <source>
        <dbReference type="PROSITE" id="PS50835"/>
    </source>
</evidence>
<dbReference type="SMART" id="SM00408">
    <property type="entry name" value="IGc2"/>
    <property type="match status" value="3"/>
</dbReference>
<dbReference type="PROSITE" id="PS50835">
    <property type="entry name" value="IG_LIKE"/>
    <property type="match status" value="3"/>
</dbReference>
<gene>
    <name evidence="8" type="primary">LOC115882208</name>
</gene>
<feature type="chain" id="PRO_5026866281" evidence="4">
    <location>
        <begin position="24"/>
        <end position="514"/>
    </location>
</feature>
<dbReference type="SUPFAM" id="SSF48726">
    <property type="entry name" value="Immunoglobulin"/>
    <property type="match status" value="3"/>
</dbReference>
<dbReference type="KEGG" id="soy:115882208"/>
<proteinExistence type="predicted"/>
<dbReference type="RefSeq" id="XP_030755971.1">
    <property type="nucleotide sequence ID" value="XM_030900111.1"/>
</dbReference>
<dbReference type="GO" id="GO:0007156">
    <property type="term" value="P:homophilic cell adhesion via plasma membrane adhesion molecules"/>
    <property type="evidence" value="ECO:0007669"/>
    <property type="project" value="TreeGrafter"/>
</dbReference>
<feature type="region of interest" description="Disordered" evidence="3">
    <location>
        <begin position="361"/>
        <end position="392"/>
    </location>
</feature>
<dbReference type="PROSITE" id="PS50853">
    <property type="entry name" value="FN3"/>
    <property type="match status" value="1"/>
</dbReference>
<feature type="domain" description="Fibronectin type-III" evidence="6">
    <location>
        <begin position="364"/>
        <end position="461"/>
    </location>
</feature>
<dbReference type="Gene3D" id="2.60.40.10">
    <property type="entry name" value="Immunoglobulins"/>
    <property type="match status" value="4"/>
</dbReference>
<dbReference type="GO" id="GO:0005886">
    <property type="term" value="C:plasma membrane"/>
    <property type="evidence" value="ECO:0007669"/>
    <property type="project" value="TreeGrafter"/>
</dbReference>
<dbReference type="InterPro" id="IPR013098">
    <property type="entry name" value="Ig_I-set"/>
</dbReference>
<dbReference type="GO" id="GO:0043025">
    <property type="term" value="C:neuronal cell body"/>
    <property type="evidence" value="ECO:0007669"/>
    <property type="project" value="TreeGrafter"/>
</dbReference>
<evidence type="ECO:0000259" key="6">
    <source>
        <dbReference type="PROSITE" id="PS50853"/>
    </source>
</evidence>
<evidence type="ECO:0000313" key="7">
    <source>
        <dbReference type="Proteomes" id="UP000504635"/>
    </source>
</evidence>
<dbReference type="InterPro" id="IPR007110">
    <property type="entry name" value="Ig-like_dom"/>
</dbReference>
<keyword evidence="4" id="KW-0732">Signal</keyword>
<evidence type="ECO:0000256" key="4">
    <source>
        <dbReference type="SAM" id="SignalP"/>
    </source>
</evidence>
<evidence type="ECO:0000256" key="1">
    <source>
        <dbReference type="ARBA" id="ARBA00022737"/>
    </source>
</evidence>
<evidence type="ECO:0000256" key="3">
    <source>
        <dbReference type="SAM" id="MobiDB-lite"/>
    </source>
</evidence>
<dbReference type="SUPFAM" id="SSF49265">
    <property type="entry name" value="Fibronectin type III"/>
    <property type="match status" value="1"/>
</dbReference>
<dbReference type="Proteomes" id="UP000504635">
    <property type="component" value="Unplaced"/>
</dbReference>
<dbReference type="CDD" id="cd00063">
    <property type="entry name" value="FN3"/>
    <property type="match status" value="1"/>
</dbReference>
<dbReference type="InParanoid" id="A0A6J2XY12"/>
<dbReference type="FunCoup" id="A0A6J2XY12">
    <property type="interactions" value="23"/>
</dbReference>
<evidence type="ECO:0000256" key="2">
    <source>
        <dbReference type="ARBA" id="ARBA00023319"/>
    </source>
</evidence>
<feature type="domain" description="Ig-like" evidence="5">
    <location>
        <begin position="37"/>
        <end position="124"/>
    </location>
</feature>
<keyword evidence="1" id="KW-0677">Repeat</keyword>
<dbReference type="InterPro" id="IPR003599">
    <property type="entry name" value="Ig_sub"/>
</dbReference>
<accession>A0A6J2XY12</accession>
<dbReference type="InterPro" id="IPR036116">
    <property type="entry name" value="FN3_sf"/>
</dbReference>
<dbReference type="InterPro" id="IPR003961">
    <property type="entry name" value="FN3_dom"/>
</dbReference>
<dbReference type="InterPro" id="IPR013783">
    <property type="entry name" value="Ig-like_fold"/>
</dbReference>
<dbReference type="GeneID" id="115882208"/>
<sequence>MLLCGKMRVFLPILIAFVIVKDSWEVTKIKTDPATLPTFISSSQVFKVKDQDTIVLPCEVANPGPYVLVWKRGIAVLSAGSTLVSPDPRVALNPDYSLEIKEVGPQDAGDYVCQIGTLEPREITHTVEILVPPRIHYVTSNGRVEVKKGSTVRLECKASGNPVPKVTWSRKNNLLPGGEQTTTTPILTLDKVDRHQAGIYQCVASNGVGDDVKEQIFLHVLYPPEITVERPVVYSGEGLEAQLVCIVHGESQPEVLWYRDTMQLDTTERRIMESRGSRHTLVIRKVNRQDFGNYTCVADNQLGKTRKSIQLTGKPHPAKFNSPSTGRYKENYNISWQVESLSPVEEYKLLYRRLPDIGVTSDNQPQPLHHQSLKKFSSKGENKTSFSTNGFVYSRPTKDRRLEWRDVILPASPIQPAGLQSMSYIIRGLEGGQQYEARVQARNKFGWSPVSDSFTFKTTETDESTTDNRRMFHEHTSEDVQSIRSYKNSGTNLLRGNSLTSLAIYSVCILLLQH</sequence>
<protein>
    <submittedName>
        <fullName evidence="8">Limbic system-associated membrane protein-like isoform X1</fullName>
    </submittedName>
</protein>
<feature type="domain" description="Ig-like" evidence="5">
    <location>
        <begin position="224"/>
        <end position="312"/>
    </location>
</feature>
<feature type="signal peptide" evidence="4">
    <location>
        <begin position="1"/>
        <end position="23"/>
    </location>
</feature>
<reference evidence="8" key="1">
    <citation type="submission" date="2025-08" db="UniProtKB">
        <authorList>
            <consortium name="RefSeq"/>
        </authorList>
    </citation>
    <scope>IDENTIFICATION</scope>
    <source>
        <tissue evidence="8">Gonads</tissue>
    </source>
</reference>
<dbReference type="PANTHER" id="PTHR45080">
    <property type="entry name" value="CONTACTIN 5"/>
    <property type="match status" value="1"/>
</dbReference>
<dbReference type="SMART" id="SM00409">
    <property type="entry name" value="IG"/>
    <property type="match status" value="3"/>
</dbReference>
<dbReference type="AlphaFoldDB" id="A0A6J2XY12"/>
<dbReference type="GO" id="GO:0008046">
    <property type="term" value="F:axon guidance receptor activity"/>
    <property type="evidence" value="ECO:0007669"/>
    <property type="project" value="TreeGrafter"/>
</dbReference>
<dbReference type="CDD" id="cd00096">
    <property type="entry name" value="Ig"/>
    <property type="match status" value="1"/>
</dbReference>
<dbReference type="GO" id="GO:0030424">
    <property type="term" value="C:axon"/>
    <property type="evidence" value="ECO:0007669"/>
    <property type="project" value="TreeGrafter"/>
</dbReference>
<dbReference type="Pfam" id="PF13927">
    <property type="entry name" value="Ig_3"/>
    <property type="match status" value="1"/>
</dbReference>
<organism evidence="7 8">
    <name type="scientific">Sitophilus oryzae</name>
    <name type="common">Rice weevil</name>
    <name type="synonym">Curculio oryzae</name>
    <dbReference type="NCBI Taxonomy" id="7048"/>
    <lineage>
        <taxon>Eukaryota</taxon>
        <taxon>Metazoa</taxon>
        <taxon>Ecdysozoa</taxon>
        <taxon>Arthropoda</taxon>
        <taxon>Hexapoda</taxon>
        <taxon>Insecta</taxon>
        <taxon>Pterygota</taxon>
        <taxon>Neoptera</taxon>
        <taxon>Endopterygota</taxon>
        <taxon>Coleoptera</taxon>
        <taxon>Polyphaga</taxon>
        <taxon>Cucujiformia</taxon>
        <taxon>Curculionidae</taxon>
        <taxon>Dryophthorinae</taxon>
        <taxon>Sitophilus</taxon>
    </lineage>
</organism>
<dbReference type="OrthoDB" id="6159398at2759"/>
<dbReference type="InterPro" id="IPR003598">
    <property type="entry name" value="Ig_sub2"/>
</dbReference>
<dbReference type="GO" id="GO:0050808">
    <property type="term" value="P:synapse organization"/>
    <property type="evidence" value="ECO:0007669"/>
    <property type="project" value="TreeGrafter"/>
</dbReference>
<dbReference type="FunFam" id="2.60.40.10:FF:000877">
    <property type="entry name" value="CLUMA_CG002357, isoform A"/>
    <property type="match status" value="1"/>
</dbReference>
<evidence type="ECO:0000313" key="8">
    <source>
        <dbReference type="RefSeq" id="XP_030755971.1"/>
    </source>
</evidence>
<keyword evidence="7" id="KW-1185">Reference proteome</keyword>
<dbReference type="Pfam" id="PF07679">
    <property type="entry name" value="I-set"/>
    <property type="match status" value="2"/>
</dbReference>
<dbReference type="PANTHER" id="PTHR45080:SF33">
    <property type="entry name" value="IG-LIKE DOMAIN-CONTAINING PROTEIN"/>
    <property type="match status" value="1"/>
</dbReference>
<dbReference type="InterPro" id="IPR050958">
    <property type="entry name" value="Cell_Adh-Cytoskel_Orgn"/>
</dbReference>
<dbReference type="FunFam" id="2.60.40.10:FF:001233">
    <property type="entry name" value="Uncharacterized protein, isoform B"/>
    <property type="match status" value="1"/>
</dbReference>
<name>A0A6J2XY12_SITOR</name>
<keyword evidence="2" id="KW-0393">Immunoglobulin domain</keyword>
<feature type="domain" description="Ig-like" evidence="5">
    <location>
        <begin position="133"/>
        <end position="219"/>
    </location>
</feature>
<dbReference type="InterPro" id="IPR036179">
    <property type="entry name" value="Ig-like_dom_sf"/>
</dbReference>